<evidence type="ECO:0000256" key="2">
    <source>
        <dbReference type="ARBA" id="ARBA00023002"/>
    </source>
</evidence>
<dbReference type="Proteomes" id="UP000256324">
    <property type="component" value="Unassembled WGS sequence"/>
</dbReference>
<reference evidence="3 4" key="1">
    <citation type="submission" date="2017-09" db="EMBL/GenBank/DDBJ databases">
        <authorList>
            <person name="Bumgarner R.E."/>
        </authorList>
    </citation>
    <scope>NUCLEOTIDE SEQUENCE [LARGE SCALE GENOMIC DNA]</scope>
    <source>
        <strain evidence="3 4">T34998</strain>
    </source>
</reference>
<dbReference type="PANTHER" id="PTHR24322">
    <property type="entry name" value="PKSB"/>
    <property type="match status" value="1"/>
</dbReference>
<gene>
    <name evidence="3" type="ORF">CP880_11215</name>
</gene>
<accession>A0ABX9I780</accession>
<proteinExistence type="inferred from homology"/>
<evidence type="ECO:0000313" key="4">
    <source>
        <dbReference type="Proteomes" id="UP000256324"/>
    </source>
</evidence>
<evidence type="ECO:0008006" key="5">
    <source>
        <dbReference type="Google" id="ProtNLM"/>
    </source>
</evidence>
<dbReference type="CDD" id="cd05233">
    <property type="entry name" value="SDR_c"/>
    <property type="match status" value="1"/>
</dbReference>
<comment type="similarity">
    <text evidence="1">Belongs to the short-chain dehydrogenases/reductases (SDR) family.</text>
</comment>
<dbReference type="PANTHER" id="PTHR24322:SF736">
    <property type="entry name" value="RETINOL DEHYDROGENASE 10"/>
    <property type="match status" value="1"/>
</dbReference>
<dbReference type="EMBL" id="PCZS01000005">
    <property type="protein sequence ID" value="REB68125.1"/>
    <property type="molecule type" value="Genomic_DNA"/>
</dbReference>
<dbReference type="SUPFAM" id="SSF51735">
    <property type="entry name" value="NAD(P)-binding Rossmann-fold domains"/>
    <property type="match status" value="1"/>
</dbReference>
<dbReference type="InterPro" id="IPR036291">
    <property type="entry name" value="NAD(P)-bd_dom_sf"/>
</dbReference>
<sequence>MTIMTSYDDKGVVITGAANGIGRELAERLGRAGARLALADIDEERLRPLAEKLRGEGVDVVDTVLDVAQPDGLAALAQRLGEEWDRVDYVFANAGVISVGCIWQEPVSDWQWLLGTNTMGAVHTMRAFIPLMVDQGPDAEGASSHFVTTASIASLLTVENSPAYVASKFAALSATEVLELQLQDAGAPVMAHAVCPAIVRTDLLDCARHRHPGSFDPADPYYASPDFRRRAQGAAQEMATVGMPVEQAVTTILDEVEKGTFYILTHPQYNPAVLGRVQGIVNGARPTKVVR</sequence>
<comment type="caution">
    <text evidence="3">The sequence shown here is derived from an EMBL/GenBank/DDBJ whole genome shotgun (WGS) entry which is preliminary data.</text>
</comment>
<keyword evidence="2" id="KW-0560">Oxidoreductase</keyword>
<keyword evidence="4" id="KW-1185">Reference proteome</keyword>
<evidence type="ECO:0000313" key="3">
    <source>
        <dbReference type="EMBL" id="REB68125.1"/>
    </source>
</evidence>
<evidence type="ECO:0000256" key="1">
    <source>
        <dbReference type="ARBA" id="ARBA00006484"/>
    </source>
</evidence>
<organism evidence="3 4">
    <name type="scientific">Cutibacterium namnetense</name>
    <dbReference type="NCBI Taxonomy" id="1574624"/>
    <lineage>
        <taxon>Bacteria</taxon>
        <taxon>Bacillati</taxon>
        <taxon>Actinomycetota</taxon>
        <taxon>Actinomycetes</taxon>
        <taxon>Propionibacteriales</taxon>
        <taxon>Propionibacteriaceae</taxon>
        <taxon>Cutibacterium</taxon>
    </lineage>
</organism>
<dbReference type="RefSeq" id="WP_115939592.1">
    <property type="nucleotide sequence ID" value="NZ_PCZS01000005.1"/>
</dbReference>
<dbReference type="Gene3D" id="3.40.50.720">
    <property type="entry name" value="NAD(P)-binding Rossmann-like Domain"/>
    <property type="match status" value="1"/>
</dbReference>
<dbReference type="PRINTS" id="PR00081">
    <property type="entry name" value="GDHRDH"/>
</dbReference>
<name>A0ABX9I780_9ACTN</name>
<protein>
    <recommendedName>
        <fullName evidence="5">SDR family NAD(P)-dependent oxidoreductase</fullName>
    </recommendedName>
</protein>
<dbReference type="Pfam" id="PF00106">
    <property type="entry name" value="adh_short"/>
    <property type="match status" value="1"/>
</dbReference>
<dbReference type="InterPro" id="IPR002347">
    <property type="entry name" value="SDR_fam"/>
</dbReference>